<protein>
    <recommendedName>
        <fullName evidence="1">Heterokaryon incompatibility domain-containing protein</fullName>
    </recommendedName>
</protein>
<evidence type="ECO:0000259" key="1">
    <source>
        <dbReference type="Pfam" id="PF06985"/>
    </source>
</evidence>
<name>A0A0D0B1C0_9AGAM</name>
<dbReference type="PANTHER" id="PTHR10622:SF10">
    <property type="entry name" value="HET DOMAIN-CONTAINING PROTEIN"/>
    <property type="match status" value="1"/>
</dbReference>
<organism evidence="2 3">
    <name type="scientific">Suillus luteus UH-Slu-Lm8-n1</name>
    <dbReference type="NCBI Taxonomy" id="930992"/>
    <lineage>
        <taxon>Eukaryota</taxon>
        <taxon>Fungi</taxon>
        <taxon>Dikarya</taxon>
        <taxon>Basidiomycota</taxon>
        <taxon>Agaricomycotina</taxon>
        <taxon>Agaricomycetes</taxon>
        <taxon>Agaricomycetidae</taxon>
        <taxon>Boletales</taxon>
        <taxon>Suillineae</taxon>
        <taxon>Suillaceae</taxon>
        <taxon>Suillus</taxon>
    </lineage>
</organism>
<reference evidence="2 3" key="1">
    <citation type="submission" date="2014-04" db="EMBL/GenBank/DDBJ databases">
        <authorList>
            <consortium name="DOE Joint Genome Institute"/>
            <person name="Kuo A."/>
            <person name="Ruytinx J."/>
            <person name="Rineau F."/>
            <person name="Colpaert J."/>
            <person name="Kohler A."/>
            <person name="Nagy L.G."/>
            <person name="Floudas D."/>
            <person name="Copeland A."/>
            <person name="Barry K.W."/>
            <person name="Cichocki N."/>
            <person name="Veneault-Fourrey C."/>
            <person name="LaButti K."/>
            <person name="Lindquist E.A."/>
            <person name="Lipzen A."/>
            <person name="Lundell T."/>
            <person name="Morin E."/>
            <person name="Murat C."/>
            <person name="Sun H."/>
            <person name="Tunlid A."/>
            <person name="Henrissat B."/>
            <person name="Grigoriev I.V."/>
            <person name="Hibbett D.S."/>
            <person name="Martin F."/>
            <person name="Nordberg H.P."/>
            <person name="Cantor M.N."/>
            <person name="Hua S.X."/>
        </authorList>
    </citation>
    <scope>NUCLEOTIDE SEQUENCE [LARGE SCALE GENOMIC DNA]</scope>
    <source>
        <strain evidence="2 3">UH-Slu-Lm8-n1</strain>
    </source>
</reference>
<accession>A0A0D0B1C0</accession>
<feature type="domain" description="Heterokaryon incompatibility" evidence="1">
    <location>
        <begin position="55"/>
        <end position="143"/>
    </location>
</feature>
<keyword evidence="3" id="KW-1185">Reference proteome</keyword>
<dbReference type="InterPro" id="IPR010730">
    <property type="entry name" value="HET"/>
</dbReference>
<sequence>MPTHLLYIGDSEMRIVGRGELSKLFKPRIPFGDELNQIQSSNDAIRELVKPALKYAIFSHRWLREGEPTFQDIRHGRDYGKDGFQKLSKFCEKARELGCLLVWSDTCCIDKSNSTELDEAIRSMFRWYRDAHLCIVHLAGSLDAQEMKNDPWFTRGWTLQELLAPLSIKFFGRDWEPLCHTGLPNDKHDVQLMNDISTITGISIEDLQHFSPGPTQIREKMQWASKRMTTRVEDAAYSLIGIFDVSMPTAYGEGEWAFHRLMEVIIQRCDEWDIFAWAGPSSSYSAAIPRSPRCYCPFDASKFPEKRKDEQNREVHGDNNFMLTRQGLQIKLAVVTGKLEPQHDGTFRFIVPRFTNTVPFDPVIVQTSRSIDRYREFALGIVNYERGLRHGEEVGVLYPQKDYLCVLLGRTVEGKVLHKVNTSSVLTVRTTFSGWGSYEPLVVVLL</sequence>
<dbReference type="Proteomes" id="UP000054485">
    <property type="component" value="Unassembled WGS sequence"/>
</dbReference>
<dbReference type="STRING" id="930992.A0A0D0B1C0"/>
<dbReference type="EMBL" id="KN835428">
    <property type="protein sequence ID" value="KIK37818.1"/>
    <property type="molecule type" value="Genomic_DNA"/>
</dbReference>
<evidence type="ECO:0000313" key="2">
    <source>
        <dbReference type="EMBL" id="KIK37818.1"/>
    </source>
</evidence>
<dbReference type="AlphaFoldDB" id="A0A0D0B1C0"/>
<dbReference type="PANTHER" id="PTHR10622">
    <property type="entry name" value="HET DOMAIN-CONTAINING PROTEIN"/>
    <property type="match status" value="1"/>
</dbReference>
<dbReference type="OrthoDB" id="5122891at2759"/>
<proteinExistence type="predicted"/>
<evidence type="ECO:0000313" key="3">
    <source>
        <dbReference type="Proteomes" id="UP000054485"/>
    </source>
</evidence>
<dbReference type="InParanoid" id="A0A0D0B1C0"/>
<gene>
    <name evidence="2" type="ORF">CY34DRAFT_810008</name>
</gene>
<dbReference type="HOGENOM" id="CLU_000288_138_1_1"/>
<reference evidence="3" key="2">
    <citation type="submission" date="2015-01" db="EMBL/GenBank/DDBJ databases">
        <title>Evolutionary Origins and Diversification of the Mycorrhizal Mutualists.</title>
        <authorList>
            <consortium name="DOE Joint Genome Institute"/>
            <consortium name="Mycorrhizal Genomics Consortium"/>
            <person name="Kohler A."/>
            <person name="Kuo A."/>
            <person name="Nagy L.G."/>
            <person name="Floudas D."/>
            <person name="Copeland A."/>
            <person name="Barry K.W."/>
            <person name="Cichocki N."/>
            <person name="Veneault-Fourrey C."/>
            <person name="LaButti K."/>
            <person name="Lindquist E.A."/>
            <person name="Lipzen A."/>
            <person name="Lundell T."/>
            <person name="Morin E."/>
            <person name="Murat C."/>
            <person name="Riley R."/>
            <person name="Ohm R."/>
            <person name="Sun H."/>
            <person name="Tunlid A."/>
            <person name="Henrissat B."/>
            <person name="Grigoriev I.V."/>
            <person name="Hibbett D.S."/>
            <person name="Martin F."/>
        </authorList>
    </citation>
    <scope>NUCLEOTIDE SEQUENCE [LARGE SCALE GENOMIC DNA]</scope>
    <source>
        <strain evidence="3">UH-Slu-Lm8-n1</strain>
    </source>
</reference>
<dbReference type="Pfam" id="PF06985">
    <property type="entry name" value="HET"/>
    <property type="match status" value="1"/>
</dbReference>